<evidence type="ECO:0000259" key="8">
    <source>
        <dbReference type="Pfam" id="PF08600"/>
    </source>
</evidence>
<feature type="compositionally biased region" description="Acidic residues" evidence="6">
    <location>
        <begin position="483"/>
        <end position="492"/>
    </location>
</feature>
<feature type="region of interest" description="Disordered" evidence="6">
    <location>
        <begin position="392"/>
        <end position="411"/>
    </location>
</feature>
<keyword evidence="5" id="KW-0539">Nucleus</keyword>
<dbReference type="GO" id="GO:0008270">
    <property type="term" value="F:zinc ion binding"/>
    <property type="evidence" value="ECO:0007669"/>
    <property type="project" value="UniProtKB-KW"/>
</dbReference>
<dbReference type="InterPro" id="IPR012935">
    <property type="entry name" value="NuBaID_N"/>
</dbReference>
<evidence type="ECO:0000256" key="5">
    <source>
        <dbReference type="ARBA" id="ARBA00023242"/>
    </source>
</evidence>
<feature type="domain" description="NuBaID C-terminal" evidence="8">
    <location>
        <begin position="328"/>
        <end position="424"/>
    </location>
</feature>
<name>A0AAN6YLI3_9PEZI</name>
<feature type="compositionally biased region" description="Basic and acidic residues" evidence="6">
    <location>
        <begin position="493"/>
        <end position="504"/>
    </location>
</feature>
<feature type="compositionally biased region" description="Basic and acidic residues" evidence="6">
    <location>
        <begin position="451"/>
        <end position="471"/>
    </location>
</feature>
<feature type="compositionally biased region" description="Low complexity" evidence="6">
    <location>
        <begin position="118"/>
        <end position="134"/>
    </location>
</feature>
<dbReference type="Proteomes" id="UP001301769">
    <property type="component" value="Unassembled WGS sequence"/>
</dbReference>
<keyword evidence="3" id="KW-0863">Zinc-finger</keyword>
<reference evidence="9" key="2">
    <citation type="submission" date="2023-05" db="EMBL/GenBank/DDBJ databases">
        <authorList>
            <consortium name="Lawrence Berkeley National Laboratory"/>
            <person name="Steindorff A."/>
            <person name="Hensen N."/>
            <person name="Bonometti L."/>
            <person name="Westerberg I."/>
            <person name="Brannstrom I.O."/>
            <person name="Guillou S."/>
            <person name="Cros-Aarteil S."/>
            <person name="Calhoun S."/>
            <person name="Haridas S."/>
            <person name="Kuo A."/>
            <person name="Mondo S."/>
            <person name="Pangilinan J."/>
            <person name="Riley R."/>
            <person name="Labutti K."/>
            <person name="Andreopoulos B."/>
            <person name="Lipzen A."/>
            <person name="Chen C."/>
            <person name="Yanf M."/>
            <person name="Daum C."/>
            <person name="Ng V."/>
            <person name="Clum A."/>
            <person name="Ohm R."/>
            <person name="Martin F."/>
            <person name="Silar P."/>
            <person name="Natvig D."/>
            <person name="Lalanne C."/>
            <person name="Gautier V."/>
            <person name="Ament-Velasquez S.L."/>
            <person name="Kruys A."/>
            <person name="Hutchinson M.I."/>
            <person name="Powell A.J."/>
            <person name="Barry K."/>
            <person name="Miller A.N."/>
            <person name="Grigoriev I.V."/>
            <person name="Debuchy R."/>
            <person name="Gladieux P."/>
            <person name="Thoren M.H."/>
            <person name="Johannesson H."/>
        </authorList>
    </citation>
    <scope>NUCLEOTIDE SEQUENCE</scope>
    <source>
        <strain evidence="9">PSN293</strain>
    </source>
</reference>
<sequence length="546" mass="60133">MNATVKRKFNALLQGIGNSSSTSVNTTSNKRPSSVAGLDEEADAANDSSINRVPSTSSSPLSARMASEEFLSKKRRVGASQSQPIFVGASTPRRYGSPQTPSTRGATTISNITLKKWTPSGGTPEPGSTPGREGQLPKYCPGDREQLLRRLATFQELTEWAPKPDAVNEVEWAKRGWVCQGKERVRCTLCSKEIVVKINRKEIDGKEIAVMIASEISQSVVDMYKDMIISSHAEDCLWRRRGCDDSLLRLPYPNSKLALETLRQRYDQLLERKDFLPAESSLRLPEGLDIDVILTYLPPNFCTEPPPHTTNPTTTPPATTTAPNRVSLSLALLGWQGHSDARVGHVSNSASCATCLRRLGLWMFIPKDPSTPAVMDHLDPLREHRFFCPWKNGAMQRNPGAKPDPKGGDKPAWEILVQSLRNEAFIRQRTSVVHSRSKSTVAGPAGGGAAGRREDVMRTPERRPMTSDGRADQTSPLQSPGLEEPEEEEEDEETKKKKDQDMMSRLRRVKSLFNAKAGSKLKKFSSSSSRPGTSHSTVSRTSKAGE</sequence>
<dbReference type="PANTHER" id="PTHR15835">
    <property type="entry name" value="NUCLEAR-INTERACTING PARTNER OF ALK"/>
    <property type="match status" value="1"/>
</dbReference>
<protein>
    <submittedName>
        <fullName evidence="9">Zf-C3HC-domain-containing protein</fullName>
    </submittedName>
</protein>
<feature type="domain" description="C3HC-type" evidence="7">
    <location>
        <begin position="141"/>
        <end position="280"/>
    </location>
</feature>
<feature type="compositionally biased region" description="Polar residues" evidence="6">
    <location>
        <begin position="46"/>
        <end position="61"/>
    </location>
</feature>
<feature type="compositionally biased region" description="Polar residues" evidence="6">
    <location>
        <begin position="430"/>
        <end position="440"/>
    </location>
</feature>
<feature type="region of interest" description="Disordered" evidence="6">
    <location>
        <begin position="430"/>
        <end position="546"/>
    </location>
</feature>
<evidence type="ECO:0000256" key="2">
    <source>
        <dbReference type="ARBA" id="ARBA00022723"/>
    </source>
</evidence>
<evidence type="ECO:0000256" key="4">
    <source>
        <dbReference type="ARBA" id="ARBA00022833"/>
    </source>
</evidence>
<dbReference type="EMBL" id="MU858046">
    <property type="protein sequence ID" value="KAK4220010.1"/>
    <property type="molecule type" value="Genomic_DNA"/>
</dbReference>
<evidence type="ECO:0000259" key="7">
    <source>
        <dbReference type="Pfam" id="PF07967"/>
    </source>
</evidence>
<gene>
    <name evidence="9" type="ORF">QBC37DRAFT_76186</name>
</gene>
<feature type="compositionally biased region" description="Low complexity" evidence="6">
    <location>
        <begin position="18"/>
        <end position="29"/>
    </location>
</feature>
<comment type="caution">
    <text evidence="9">The sequence shown here is derived from an EMBL/GenBank/DDBJ whole genome shotgun (WGS) entry which is preliminary data.</text>
</comment>
<keyword evidence="10" id="KW-1185">Reference proteome</keyword>
<dbReference type="PANTHER" id="PTHR15835:SF6">
    <property type="entry name" value="ZINC FINGER C3HC-TYPE PROTEIN 1"/>
    <property type="match status" value="1"/>
</dbReference>
<organism evidence="9 10">
    <name type="scientific">Rhypophila decipiens</name>
    <dbReference type="NCBI Taxonomy" id="261697"/>
    <lineage>
        <taxon>Eukaryota</taxon>
        <taxon>Fungi</taxon>
        <taxon>Dikarya</taxon>
        <taxon>Ascomycota</taxon>
        <taxon>Pezizomycotina</taxon>
        <taxon>Sordariomycetes</taxon>
        <taxon>Sordariomycetidae</taxon>
        <taxon>Sordariales</taxon>
        <taxon>Naviculisporaceae</taxon>
        <taxon>Rhypophila</taxon>
    </lineage>
</organism>
<accession>A0AAN6YLI3</accession>
<keyword evidence="2" id="KW-0479">Metal-binding</keyword>
<keyword evidence="4" id="KW-0862">Zinc</keyword>
<evidence type="ECO:0000256" key="3">
    <source>
        <dbReference type="ARBA" id="ARBA00022771"/>
    </source>
</evidence>
<reference evidence="9" key="1">
    <citation type="journal article" date="2023" name="Mol. Phylogenet. Evol.">
        <title>Genome-scale phylogeny and comparative genomics of the fungal order Sordariales.</title>
        <authorList>
            <person name="Hensen N."/>
            <person name="Bonometti L."/>
            <person name="Westerberg I."/>
            <person name="Brannstrom I.O."/>
            <person name="Guillou S."/>
            <person name="Cros-Aarteil S."/>
            <person name="Calhoun S."/>
            <person name="Haridas S."/>
            <person name="Kuo A."/>
            <person name="Mondo S."/>
            <person name="Pangilinan J."/>
            <person name="Riley R."/>
            <person name="LaButti K."/>
            <person name="Andreopoulos B."/>
            <person name="Lipzen A."/>
            <person name="Chen C."/>
            <person name="Yan M."/>
            <person name="Daum C."/>
            <person name="Ng V."/>
            <person name="Clum A."/>
            <person name="Steindorff A."/>
            <person name="Ohm R.A."/>
            <person name="Martin F."/>
            <person name="Silar P."/>
            <person name="Natvig D.O."/>
            <person name="Lalanne C."/>
            <person name="Gautier V."/>
            <person name="Ament-Velasquez S.L."/>
            <person name="Kruys A."/>
            <person name="Hutchinson M.I."/>
            <person name="Powell A.J."/>
            <person name="Barry K."/>
            <person name="Miller A.N."/>
            <person name="Grigoriev I.V."/>
            <person name="Debuchy R."/>
            <person name="Gladieux P."/>
            <person name="Hiltunen Thoren M."/>
            <person name="Johannesson H."/>
        </authorList>
    </citation>
    <scope>NUCLEOTIDE SEQUENCE</scope>
    <source>
        <strain evidence="9">PSN293</strain>
    </source>
</reference>
<evidence type="ECO:0000313" key="10">
    <source>
        <dbReference type="Proteomes" id="UP001301769"/>
    </source>
</evidence>
<feature type="compositionally biased region" description="Low complexity" evidence="6">
    <location>
        <begin position="524"/>
        <end position="539"/>
    </location>
</feature>
<evidence type="ECO:0000256" key="1">
    <source>
        <dbReference type="ARBA" id="ARBA00004123"/>
    </source>
</evidence>
<dbReference type="AlphaFoldDB" id="A0AAN6YLI3"/>
<proteinExistence type="predicted"/>
<dbReference type="GO" id="GO:0005634">
    <property type="term" value="C:nucleus"/>
    <property type="evidence" value="ECO:0007669"/>
    <property type="project" value="UniProtKB-SubCell"/>
</dbReference>
<comment type="subcellular location">
    <subcellularLocation>
        <location evidence="1">Nucleus</location>
    </subcellularLocation>
</comment>
<dbReference type="InterPro" id="IPR013909">
    <property type="entry name" value="NuBaID_C"/>
</dbReference>
<dbReference type="Pfam" id="PF07967">
    <property type="entry name" value="zf-C3HC"/>
    <property type="match status" value="1"/>
</dbReference>
<feature type="compositionally biased region" description="Polar residues" evidence="6">
    <location>
        <begin position="97"/>
        <end position="113"/>
    </location>
</feature>
<evidence type="ECO:0000313" key="9">
    <source>
        <dbReference type="EMBL" id="KAK4220010.1"/>
    </source>
</evidence>
<evidence type="ECO:0000256" key="6">
    <source>
        <dbReference type="SAM" id="MobiDB-lite"/>
    </source>
</evidence>
<dbReference type="Pfam" id="PF08600">
    <property type="entry name" value="NuBaID_C"/>
    <property type="match status" value="1"/>
</dbReference>
<feature type="region of interest" description="Disordered" evidence="6">
    <location>
        <begin position="16"/>
        <end position="139"/>
    </location>
</feature>